<name>A0A194YJ51_SORBI</name>
<reference evidence="1 2" key="1">
    <citation type="journal article" date="2009" name="Nature">
        <title>The Sorghum bicolor genome and the diversification of grasses.</title>
        <authorList>
            <person name="Paterson A.H."/>
            <person name="Bowers J.E."/>
            <person name="Bruggmann R."/>
            <person name="Dubchak I."/>
            <person name="Grimwood J."/>
            <person name="Gundlach H."/>
            <person name="Haberer G."/>
            <person name="Hellsten U."/>
            <person name="Mitros T."/>
            <person name="Poliakov A."/>
            <person name="Schmutz J."/>
            <person name="Spannagl M."/>
            <person name="Tang H."/>
            <person name="Wang X."/>
            <person name="Wicker T."/>
            <person name="Bharti A.K."/>
            <person name="Chapman J."/>
            <person name="Feltus F.A."/>
            <person name="Gowik U."/>
            <person name="Grigoriev I.V."/>
            <person name="Lyons E."/>
            <person name="Maher C.A."/>
            <person name="Martis M."/>
            <person name="Narechania A."/>
            <person name="Otillar R.P."/>
            <person name="Penning B.W."/>
            <person name="Salamov A.A."/>
            <person name="Wang Y."/>
            <person name="Zhang L."/>
            <person name="Carpita N.C."/>
            <person name="Freeling M."/>
            <person name="Gingle A.R."/>
            <person name="Hash C.T."/>
            <person name="Keller B."/>
            <person name="Klein P."/>
            <person name="Kresovich S."/>
            <person name="McCann M.C."/>
            <person name="Ming R."/>
            <person name="Peterson D.G."/>
            <person name="Mehboob-ur-Rahman"/>
            <person name="Ware D."/>
            <person name="Westhoff P."/>
            <person name="Mayer K.F."/>
            <person name="Messing J."/>
            <person name="Rokhsar D.S."/>
        </authorList>
    </citation>
    <scope>NUCLEOTIDE SEQUENCE [LARGE SCALE GENOMIC DNA]</scope>
    <source>
        <strain evidence="2">cv. BTx623</strain>
    </source>
</reference>
<proteinExistence type="predicted"/>
<keyword evidence="2" id="KW-1185">Reference proteome</keyword>
<protein>
    <submittedName>
        <fullName evidence="1">Uncharacterized protein</fullName>
    </submittedName>
</protein>
<gene>
    <name evidence="1" type="ORF">SORBI_3010G140100</name>
</gene>
<dbReference type="AlphaFoldDB" id="A0A194YJ51"/>
<dbReference type="Gramene" id="KXG19982">
    <property type="protein sequence ID" value="KXG19982"/>
    <property type="gene ID" value="SORBI_3010G140100"/>
</dbReference>
<dbReference type="EMBL" id="CM000769">
    <property type="protein sequence ID" value="KXG19982.1"/>
    <property type="molecule type" value="Genomic_DNA"/>
</dbReference>
<evidence type="ECO:0000313" key="2">
    <source>
        <dbReference type="Proteomes" id="UP000000768"/>
    </source>
</evidence>
<dbReference type="InParanoid" id="A0A194YJ51"/>
<evidence type="ECO:0000313" key="1">
    <source>
        <dbReference type="EMBL" id="KXG19982.1"/>
    </source>
</evidence>
<reference evidence="2" key="2">
    <citation type="journal article" date="2018" name="Plant J.">
        <title>The Sorghum bicolor reference genome: improved assembly, gene annotations, a transcriptome atlas, and signatures of genome organization.</title>
        <authorList>
            <person name="McCormick R.F."/>
            <person name="Truong S.K."/>
            <person name="Sreedasyam A."/>
            <person name="Jenkins J."/>
            <person name="Shu S."/>
            <person name="Sims D."/>
            <person name="Kennedy M."/>
            <person name="Amirebrahimi M."/>
            <person name="Weers B.D."/>
            <person name="McKinley B."/>
            <person name="Mattison A."/>
            <person name="Morishige D.T."/>
            <person name="Grimwood J."/>
            <person name="Schmutz J."/>
            <person name="Mullet J.E."/>
        </authorList>
    </citation>
    <scope>NUCLEOTIDE SEQUENCE [LARGE SCALE GENOMIC DNA]</scope>
    <source>
        <strain evidence="2">cv. BTx623</strain>
    </source>
</reference>
<accession>A0A194YJ51</accession>
<dbReference type="Proteomes" id="UP000000768">
    <property type="component" value="Chromosome 10"/>
</dbReference>
<organism evidence="1 2">
    <name type="scientific">Sorghum bicolor</name>
    <name type="common">Sorghum</name>
    <name type="synonym">Sorghum vulgare</name>
    <dbReference type="NCBI Taxonomy" id="4558"/>
    <lineage>
        <taxon>Eukaryota</taxon>
        <taxon>Viridiplantae</taxon>
        <taxon>Streptophyta</taxon>
        <taxon>Embryophyta</taxon>
        <taxon>Tracheophyta</taxon>
        <taxon>Spermatophyta</taxon>
        <taxon>Magnoliopsida</taxon>
        <taxon>Liliopsida</taxon>
        <taxon>Poales</taxon>
        <taxon>Poaceae</taxon>
        <taxon>PACMAD clade</taxon>
        <taxon>Panicoideae</taxon>
        <taxon>Andropogonodae</taxon>
        <taxon>Andropogoneae</taxon>
        <taxon>Sorghinae</taxon>
        <taxon>Sorghum</taxon>
    </lineage>
</organism>
<sequence length="178" mass="19587">MGHTPKLDVFQQLTQNERRRALDACATHLRFPPHRAIPACVAPFLLPVEHRAFLPSDPIDWAWRIQPLDPSVECPAGGVLSPSGHLRRIQSIGHGGAPFPADLSVERQASLSSHQAPSHRCPLPFRSCGGTHHISGLARKGNRLEPWSCLRKGRSLQTAHGKGRWGLQLRGSLLGYKC</sequence>